<dbReference type="Proteomes" id="UP000191135">
    <property type="component" value="Chromosome"/>
</dbReference>
<comment type="similarity">
    <text evidence="1">Belongs to the inositol monophosphatase superfamily.</text>
</comment>
<dbReference type="PANTHER" id="PTHR20854">
    <property type="entry name" value="INOSITOL MONOPHOSPHATASE"/>
    <property type="match status" value="1"/>
</dbReference>
<dbReference type="AlphaFoldDB" id="A0A1U9YYR6"/>
<dbReference type="InterPro" id="IPR020583">
    <property type="entry name" value="Inositol_monoP_metal-BS"/>
</dbReference>
<feature type="binding site" evidence="5">
    <location>
        <position position="95"/>
    </location>
    <ligand>
        <name>Mg(2+)</name>
        <dbReference type="ChEBI" id="CHEBI:18420"/>
        <label>1</label>
        <note>catalytic</note>
    </ligand>
</feature>
<dbReference type="GO" id="GO:0046854">
    <property type="term" value="P:phosphatidylinositol phosphate biosynthetic process"/>
    <property type="evidence" value="ECO:0007669"/>
    <property type="project" value="InterPro"/>
</dbReference>
<protein>
    <submittedName>
        <fullName evidence="6">Inositol-1-monophosphatase</fullName>
        <ecNumber evidence="6">3.1.3.25</ecNumber>
    </submittedName>
</protein>
<evidence type="ECO:0000256" key="4">
    <source>
        <dbReference type="ARBA" id="ARBA00022842"/>
    </source>
</evidence>
<dbReference type="OrthoDB" id="9785695at2"/>
<dbReference type="PROSITE" id="PS00629">
    <property type="entry name" value="IMP_1"/>
    <property type="match status" value="1"/>
</dbReference>
<feature type="binding site" evidence="5">
    <location>
        <position position="94"/>
    </location>
    <ligand>
        <name>Mg(2+)</name>
        <dbReference type="ChEBI" id="CHEBI:18420"/>
        <label>1</label>
        <note>catalytic</note>
    </ligand>
</feature>
<dbReference type="RefSeq" id="WP_018065148.1">
    <property type="nucleotide sequence ID" value="NZ_AQWH01000011.1"/>
</dbReference>
<dbReference type="PANTHER" id="PTHR20854:SF4">
    <property type="entry name" value="INOSITOL-1-MONOPHOSPHATASE-RELATED"/>
    <property type="match status" value="1"/>
</dbReference>
<dbReference type="Pfam" id="PF00459">
    <property type="entry name" value="Inositol_P"/>
    <property type="match status" value="1"/>
</dbReference>
<dbReference type="InterPro" id="IPR020550">
    <property type="entry name" value="Inositol_monophosphatase_CS"/>
</dbReference>
<gene>
    <name evidence="6" type="primary">suhB_2</name>
    <name evidence="6" type="ORF">Mame_01218</name>
</gene>
<keyword evidence="7" id="KW-1185">Reference proteome</keyword>
<evidence type="ECO:0000256" key="5">
    <source>
        <dbReference type="PIRSR" id="PIRSR600760-2"/>
    </source>
</evidence>
<evidence type="ECO:0000313" key="7">
    <source>
        <dbReference type="Proteomes" id="UP000191135"/>
    </source>
</evidence>
<dbReference type="GO" id="GO:0007165">
    <property type="term" value="P:signal transduction"/>
    <property type="evidence" value="ECO:0007669"/>
    <property type="project" value="TreeGrafter"/>
</dbReference>
<dbReference type="GO" id="GO:0008934">
    <property type="term" value="F:inositol monophosphate 1-phosphatase activity"/>
    <property type="evidence" value="ECO:0007669"/>
    <property type="project" value="TreeGrafter"/>
</dbReference>
<accession>A0A1U9YYR6</accession>
<sequence length="270" mass="28445">MAEPLVADIQADLALITDAAREAGAVALSHFGQNPEVWWKNSGQSPVSAADFAANECLEDLLLRARPDYSWLSEESGDDFARLEADATFVVDPIDGTRGFLKGKKNWMVSVAVVRGGRPVAGVLVAPALDEVFTAALGGPALKNGLPIAASTLRGETGNLELCLPAAMLDGFSPPFRARISKAAHIPSLAYRLASVADGRLDATLVRPNSHDWDLAAADIILAAAGASLVDDAGRPLTYNRRALRHGTLFAGNPALVGTLMREFAPPPVM</sequence>
<feature type="binding site" evidence="5">
    <location>
        <position position="92"/>
    </location>
    <ligand>
        <name>Mg(2+)</name>
        <dbReference type="ChEBI" id="CHEBI:18420"/>
        <label>1</label>
        <note>catalytic</note>
    </ligand>
</feature>
<keyword evidence="4 5" id="KW-0460">Magnesium</keyword>
<dbReference type="CDD" id="cd01638">
    <property type="entry name" value="CysQ"/>
    <property type="match status" value="1"/>
</dbReference>
<dbReference type="PROSITE" id="PS00630">
    <property type="entry name" value="IMP_2"/>
    <property type="match status" value="1"/>
</dbReference>
<dbReference type="Gene3D" id="3.40.190.80">
    <property type="match status" value="1"/>
</dbReference>
<dbReference type="STRING" id="1122214.Mame_01218"/>
<dbReference type="InterPro" id="IPR000760">
    <property type="entry name" value="Inositol_monophosphatase-like"/>
</dbReference>
<organism evidence="6 7">
    <name type="scientific">Martelella mediterranea DSM 17316</name>
    <dbReference type="NCBI Taxonomy" id="1122214"/>
    <lineage>
        <taxon>Bacteria</taxon>
        <taxon>Pseudomonadati</taxon>
        <taxon>Pseudomonadota</taxon>
        <taxon>Alphaproteobacteria</taxon>
        <taxon>Hyphomicrobiales</taxon>
        <taxon>Aurantimonadaceae</taxon>
        <taxon>Martelella</taxon>
    </lineage>
</organism>
<dbReference type="EC" id="3.1.3.25" evidence="6"/>
<dbReference type="EMBL" id="CP020330">
    <property type="protein sequence ID" value="AQZ50587.1"/>
    <property type="molecule type" value="Genomic_DNA"/>
</dbReference>
<evidence type="ECO:0000256" key="2">
    <source>
        <dbReference type="ARBA" id="ARBA00022723"/>
    </source>
</evidence>
<evidence type="ECO:0000313" key="6">
    <source>
        <dbReference type="EMBL" id="AQZ50587.1"/>
    </source>
</evidence>
<dbReference type="GO" id="GO:0046872">
    <property type="term" value="F:metal ion binding"/>
    <property type="evidence" value="ECO:0007669"/>
    <property type="project" value="UniProtKB-KW"/>
</dbReference>
<dbReference type="KEGG" id="mmed:Mame_01218"/>
<dbReference type="eggNOG" id="COG0483">
    <property type="taxonomic scope" value="Bacteria"/>
</dbReference>
<feature type="binding site" evidence="5">
    <location>
        <position position="214"/>
    </location>
    <ligand>
        <name>Mg(2+)</name>
        <dbReference type="ChEBI" id="CHEBI:18420"/>
        <label>1</label>
        <note>catalytic</note>
    </ligand>
</feature>
<evidence type="ECO:0000256" key="1">
    <source>
        <dbReference type="ARBA" id="ARBA00009759"/>
    </source>
</evidence>
<keyword evidence="2 5" id="KW-0479">Metal-binding</keyword>
<dbReference type="Gene3D" id="3.30.540.10">
    <property type="entry name" value="Fructose-1,6-Bisphosphatase, subunit A, domain 1"/>
    <property type="match status" value="1"/>
</dbReference>
<evidence type="ECO:0000256" key="3">
    <source>
        <dbReference type="ARBA" id="ARBA00022801"/>
    </source>
</evidence>
<dbReference type="SUPFAM" id="SSF56655">
    <property type="entry name" value="Carbohydrate phosphatase"/>
    <property type="match status" value="1"/>
</dbReference>
<dbReference type="GO" id="GO:0006020">
    <property type="term" value="P:inositol metabolic process"/>
    <property type="evidence" value="ECO:0007669"/>
    <property type="project" value="TreeGrafter"/>
</dbReference>
<name>A0A1U9YYR6_9HYPH</name>
<reference evidence="6 7" key="1">
    <citation type="submission" date="2017-03" db="EMBL/GenBank/DDBJ databases">
        <title>Foreign affairs: Plasmid Transfer between Roseobacters and Rhizobia.</title>
        <authorList>
            <person name="Bartling P."/>
            <person name="Bunk B."/>
            <person name="Overmann J."/>
            <person name="Brinkmann H."/>
            <person name="Petersen J."/>
        </authorList>
    </citation>
    <scope>NUCLEOTIDE SEQUENCE [LARGE SCALE GENOMIC DNA]</scope>
    <source>
        <strain evidence="6 7">MACL11</strain>
    </source>
</reference>
<proteinExistence type="inferred from homology"/>
<keyword evidence="3 6" id="KW-0378">Hydrolase</keyword>
<dbReference type="PRINTS" id="PR00377">
    <property type="entry name" value="IMPHPHTASES"/>
</dbReference>
<comment type="cofactor">
    <cofactor evidence="5">
        <name>Mg(2+)</name>
        <dbReference type="ChEBI" id="CHEBI:18420"/>
    </cofactor>
</comment>
<feature type="binding site" evidence="5">
    <location>
        <position position="74"/>
    </location>
    <ligand>
        <name>Mg(2+)</name>
        <dbReference type="ChEBI" id="CHEBI:18420"/>
        <label>1</label>
        <note>catalytic</note>
    </ligand>
</feature>